<evidence type="ECO:0000259" key="10">
    <source>
        <dbReference type="SMART" id="SM00760"/>
    </source>
</evidence>
<dbReference type="SUPFAM" id="SSF48295">
    <property type="entry name" value="TrpR-like"/>
    <property type="match status" value="1"/>
</dbReference>
<dbReference type="SUPFAM" id="SSF52540">
    <property type="entry name" value="P-loop containing nucleoside triphosphate hydrolases"/>
    <property type="match status" value="1"/>
</dbReference>
<evidence type="ECO:0000313" key="11">
    <source>
        <dbReference type="EMBL" id="UVD81692.1"/>
    </source>
</evidence>
<dbReference type="InterPro" id="IPR010921">
    <property type="entry name" value="Trp_repressor/repl_initiator"/>
</dbReference>
<dbReference type="InterPro" id="IPR013317">
    <property type="entry name" value="DnaA_dom"/>
</dbReference>
<comment type="similarity">
    <text evidence="8">Belongs to the DnaA family.</text>
</comment>
<feature type="domain" description="AAA+ ATPase" evidence="9">
    <location>
        <begin position="155"/>
        <end position="290"/>
    </location>
</feature>
<dbReference type="CDD" id="cd06571">
    <property type="entry name" value="Bac_DnaA_C"/>
    <property type="match status" value="1"/>
</dbReference>
<evidence type="ECO:0000256" key="6">
    <source>
        <dbReference type="ARBA" id="ARBA00023125"/>
    </source>
</evidence>
<reference evidence="11" key="1">
    <citation type="submission" date="2022-08" db="EMBL/GenBank/DDBJ databases">
        <title>Complete genome of Mycoplasma iguanae type strain 2327.</title>
        <authorList>
            <person name="Spergser J."/>
        </authorList>
    </citation>
    <scope>NUCLEOTIDE SEQUENCE</scope>
    <source>
        <strain evidence="11">2327</strain>
    </source>
</reference>
<keyword evidence="12" id="KW-1185">Reference proteome</keyword>
<dbReference type="SMART" id="SM00382">
    <property type="entry name" value="AAA"/>
    <property type="match status" value="1"/>
</dbReference>
<dbReference type="EMBL" id="CP102734">
    <property type="protein sequence ID" value="UVD81692.1"/>
    <property type="molecule type" value="Genomic_DNA"/>
</dbReference>
<dbReference type="InterPro" id="IPR003593">
    <property type="entry name" value="AAA+_ATPase"/>
</dbReference>
<evidence type="ECO:0000256" key="5">
    <source>
        <dbReference type="ARBA" id="ARBA00023121"/>
    </source>
</evidence>
<keyword evidence="5" id="KW-0446">Lipid-binding</keyword>
<evidence type="ECO:0000256" key="4">
    <source>
        <dbReference type="ARBA" id="ARBA00022840"/>
    </source>
</evidence>
<name>A0ABY5R948_9MOLU</name>
<evidence type="ECO:0000256" key="7">
    <source>
        <dbReference type="RuleBase" id="RU000577"/>
    </source>
</evidence>
<organism evidence="11 12">
    <name type="scientific">Mycoplasma iguanae</name>
    <dbReference type="NCBI Taxonomy" id="292461"/>
    <lineage>
        <taxon>Bacteria</taxon>
        <taxon>Bacillati</taxon>
        <taxon>Mycoplasmatota</taxon>
        <taxon>Mollicutes</taxon>
        <taxon>Mycoplasmataceae</taxon>
        <taxon>Mycoplasma</taxon>
    </lineage>
</organism>
<dbReference type="RefSeq" id="WP_258210866.1">
    <property type="nucleotide sequence ID" value="NZ_CP102734.1"/>
</dbReference>
<dbReference type="PRINTS" id="PR00051">
    <property type="entry name" value="DNAA"/>
</dbReference>
<dbReference type="Gene3D" id="1.10.1750.10">
    <property type="match status" value="1"/>
</dbReference>
<evidence type="ECO:0000256" key="1">
    <source>
        <dbReference type="ARBA" id="ARBA00022490"/>
    </source>
</evidence>
<keyword evidence="4 7" id="KW-0067">ATP-binding</keyword>
<dbReference type="PANTHER" id="PTHR30050">
    <property type="entry name" value="CHROMOSOMAL REPLICATION INITIATOR PROTEIN DNAA"/>
    <property type="match status" value="1"/>
</dbReference>
<evidence type="ECO:0000313" key="12">
    <source>
        <dbReference type="Proteomes" id="UP001059252"/>
    </source>
</evidence>
<proteinExistence type="inferred from homology"/>
<keyword evidence="6 7" id="KW-0238">DNA-binding</keyword>
<dbReference type="InterPro" id="IPR027417">
    <property type="entry name" value="P-loop_NTPase"/>
</dbReference>
<dbReference type="Proteomes" id="UP001059252">
    <property type="component" value="Chromosome"/>
</dbReference>
<evidence type="ECO:0000256" key="2">
    <source>
        <dbReference type="ARBA" id="ARBA00022705"/>
    </source>
</evidence>
<keyword evidence="2 7" id="KW-0235">DNA replication</keyword>
<evidence type="ECO:0000256" key="3">
    <source>
        <dbReference type="ARBA" id="ARBA00022741"/>
    </source>
</evidence>
<comment type="function">
    <text evidence="7">Plays an essential role in the initiation and regulation of chromosomal replication. ATP-DnaA binds to the origin of replication (oriC) to initiate formation of the DNA replication initiation complex once per cell cycle. Binds the DnaA box (a 9 base pair repeat at the origin) and separates the double-stranded (ds)DNA. Forms a right-handed helical filament on oriC DNA; dsDNA binds to the exterior of the filament while single-stranded (ss)DNA is stabiized in the filament's interior. The ATP-DnaA-oriC complex binds and stabilizes one strand of the AT-rich DNA unwinding element (DUE), permitting loading of DNA polymerase. After initiation quickly degrades to an ADP-DnaA complex that is not apt for DNA replication. Binds acidic phospholipids.</text>
</comment>
<keyword evidence="1" id="KW-0963">Cytoplasm</keyword>
<protein>
    <recommendedName>
        <fullName evidence="7">Chromosomal replication initiator protein DnaA</fullName>
    </recommendedName>
</protein>
<feature type="domain" description="Chromosomal replication initiator DnaA C-terminal" evidence="10">
    <location>
        <begin position="367"/>
        <end position="436"/>
    </location>
</feature>
<evidence type="ECO:0000259" key="9">
    <source>
        <dbReference type="SMART" id="SM00382"/>
    </source>
</evidence>
<dbReference type="PANTHER" id="PTHR30050:SF2">
    <property type="entry name" value="CHROMOSOMAL REPLICATION INITIATOR PROTEIN DNAA"/>
    <property type="match status" value="1"/>
</dbReference>
<dbReference type="Pfam" id="PF00308">
    <property type="entry name" value="Bac_DnaA"/>
    <property type="match status" value="1"/>
</dbReference>
<dbReference type="Pfam" id="PF08299">
    <property type="entry name" value="Bac_DnaA_C"/>
    <property type="match status" value="1"/>
</dbReference>
<dbReference type="InterPro" id="IPR018312">
    <property type="entry name" value="Chromosome_initiator_DnaA_CS"/>
</dbReference>
<dbReference type="PROSITE" id="PS01008">
    <property type="entry name" value="DNAA"/>
    <property type="match status" value="1"/>
</dbReference>
<gene>
    <name evidence="11" type="ORF">NV226_00005</name>
</gene>
<dbReference type="SMART" id="SM00760">
    <property type="entry name" value="Bac_DnaA_C"/>
    <property type="match status" value="1"/>
</dbReference>
<dbReference type="InterPro" id="IPR013159">
    <property type="entry name" value="DnaA_C"/>
</dbReference>
<dbReference type="Gene3D" id="3.40.50.300">
    <property type="entry name" value="P-loop containing nucleotide triphosphate hydrolases"/>
    <property type="match status" value="1"/>
</dbReference>
<dbReference type="CDD" id="cd00009">
    <property type="entry name" value="AAA"/>
    <property type="match status" value="1"/>
</dbReference>
<keyword evidence="3 7" id="KW-0547">Nucleotide-binding</keyword>
<accession>A0ABY5R948</accession>
<sequence length="461" mass="53750">MKSENYLREQNAIFLKALRAEIKDHFLFQILIDSEIFISDIDDNFVNFFIPNDDAKIIIENYLKEKIEEIVKANWRGKKVAFINKVNDIVPEKNIEEKIEAAPESNYPKETVIKEVEGREKTLIPFFTFDNLCEVEYNKVAISACWEILNNEKVFYSPLFIHAPSGMGKTHLINAVGHEFENRNKKVRYIDSNSFTKTISSKLMNKETKEINELVDDIGDYDVLIFDDIQNYGNKPATLTILFNIINNHIINKKQIIIAADKNVEQLGGFEEKFITRFSGGLTIEFGKPNYNDLIQIWKFKLTKEGINTENWDDESLKFIYRNYHGSISALEGALRMIKFYSKEHPDIKYTYATVKNIFQHERHNITPEKIIKIVAQYYKLKPNEILGVSRKKEIHIARSIAIWIIRKQLELTYKEIGSIFGGKDHTTIMNSVTKIDKRQKEDQQIKYALTKIEKNIGKVE</sequence>
<evidence type="ECO:0000256" key="8">
    <source>
        <dbReference type="RuleBase" id="RU004227"/>
    </source>
</evidence>
<dbReference type="InterPro" id="IPR020591">
    <property type="entry name" value="Chromosome_initiator_DnaA-like"/>
</dbReference>